<reference evidence="1 2" key="1">
    <citation type="submission" date="2019-04" db="EMBL/GenBank/DDBJ databases">
        <title>Microbes associate with the intestines of laboratory mice.</title>
        <authorList>
            <person name="Navarre W."/>
            <person name="Wong E."/>
            <person name="Huang K."/>
            <person name="Tropini C."/>
            <person name="Ng K."/>
            <person name="Yu B."/>
        </authorList>
    </citation>
    <scope>NUCLEOTIDE SEQUENCE [LARGE SCALE GENOMIC DNA]</scope>
    <source>
        <strain evidence="1 2">NM39_I3</strain>
    </source>
</reference>
<dbReference type="AlphaFoldDB" id="A0A4S2ECG2"/>
<dbReference type="Proteomes" id="UP000310032">
    <property type="component" value="Unassembled WGS sequence"/>
</dbReference>
<protein>
    <submittedName>
        <fullName evidence="1">Uncharacterized protein</fullName>
    </submittedName>
</protein>
<name>A0A4S2ECG2_PARDI</name>
<sequence>MMNNRGITPKQLKMIHTLLSKFGLAGQKENIVLGFSDGRTDSCRDLTMTEAKQLINYLLHTDEKKRMIKSIWHLAYKMGIIYGDSFEDNKMNAATLNLFCKSRGTVKKDIDKQELSELKKTHRQFEGMYKSYLNKQNKTEKIRFLSEKLQVALVTENFEICSLIQSELNKLTKQKRKKYERVSIE</sequence>
<accession>A0A4S2ECG2</accession>
<comment type="caution">
    <text evidence="1">The sequence shown here is derived from an EMBL/GenBank/DDBJ whole genome shotgun (WGS) entry which is preliminary data.</text>
</comment>
<evidence type="ECO:0000313" key="2">
    <source>
        <dbReference type="Proteomes" id="UP000310032"/>
    </source>
</evidence>
<proteinExistence type="predicted"/>
<evidence type="ECO:0000313" key="1">
    <source>
        <dbReference type="EMBL" id="TGY52732.1"/>
    </source>
</evidence>
<dbReference type="RefSeq" id="WP_135960049.1">
    <property type="nucleotide sequence ID" value="NZ_SRYM01000100.1"/>
</dbReference>
<gene>
    <name evidence="1" type="ORF">E5342_18645</name>
</gene>
<dbReference type="EMBL" id="SRYM01000100">
    <property type="protein sequence ID" value="TGY52732.1"/>
    <property type="molecule type" value="Genomic_DNA"/>
</dbReference>
<organism evidence="1 2">
    <name type="scientific">Parabacteroides distasonis</name>
    <dbReference type="NCBI Taxonomy" id="823"/>
    <lineage>
        <taxon>Bacteria</taxon>
        <taxon>Pseudomonadati</taxon>
        <taxon>Bacteroidota</taxon>
        <taxon>Bacteroidia</taxon>
        <taxon>Bacteroidales</taxon>
        <taxon>Tannerellaceae</taxon>
        <taxon>Parabacteroides</taxon>
    </lineage>
</organism>